<dbReference type="InterPro" id="IPR003477">
    <property type="entry name" value="PemK-like"/>
</dbReference>
<accession>A0ABY3C961</accession>
<comment type="caution">
    <text evidence="1">The sequence shown here is derived from an EMBL/GenBank/DDBJ whole genome shotgun (WGS) entry which is preliminary data.</text>
</comment>
<dbReference type="EMBL" id="RYFG02000106">
    <property type="protein sequence ID" value="TRW92829.1"/>
    <property type="molecule type" value="Genomic_DNA"/>
</dbReference>
<dbReference type="PANTHER" id="PTHR33988">
    <property type="entry name" value="ENDORIBONUCLEASE MAZF-RELATED"/>
    <property type="match status" value="1"/>
</dbReference>
<protein>
    <submittedName>
        <fullName evidence="1">Type II toxin-antitoxin system PemK/MazF family toxin</fullName>
    </submittedName>
</protein>
<dbReference type="SUPFAM" id="SSF50118">
    <property type="entry name" value="Cell growth inhibitor/plasmid maintenance toxic component"/>
    <property type="match status" value="1"/>
</dbReference>
<evidence type="ECO:0000313" key="1">
    <source>
        <dbReference type="EMBL" id="TRW92829.1"/>
    </source>
</evidence>
<reference evidence="1 2" key="1">
    <citation type="journal article" date="2019" name="Antonie Van Leeuwenhoek">
        <title>Description of 'Ca. Methylobacter oryzae' KRF1, a novel species from the environmentally important Methylobacter clade 2.</title>
        <authorList>
            <person name="Khatri K."/>
            <person name="Mohite J.A."/>
            <person name="Pandit P.S."/>
            <person name="Bahulikar R."/>
            <person name="Rahalkar M.C."/>
        </authorList>
    </citation>
    <scope>NUCLEOTIDE SEQUENCE [LARGE SCALE GENOMIC DNA]</scope>
    <source>
        <strain evidence="1 2">KRF1</strain>
    </source>
</reference>
<dbReference type="Gene3D" id="2.30.30.110">
    <property type="match status" value="1"/>
</dbReference>
<dbReference type="InterPro" id="IPR011067">
    <property type="entry name" value="Plasmid_toxin/cell-grow_inhib"/>
</dbReference>
<dbReference type="PANTHER" id="PTHR33988:SF2">
    <property type="entry name" value="ENDORIBONUCLEASE MAZF"/>
    <property type="match status" value="1"/>
</dbReference>
<sequence length="108" mass="12081">MGMVVRRFDVYLVELDPAVGSEIRKTRPCVIISPNEMNCLKTVLIAPMTTKGFDAPSRVKLQFQEKSGLVLLDQLRSVDKSRLAKKLGAVDIKTQKLISSTLVDMFEL</sequence>
<name>A0ABY3C961_9GAMM</name>
<organism evidence="1 2">
    <name type="scientific">Candidatus Methylobacter oryzae</name>
    <dbReference type="NCBI Taxonomy" id="2497749"/>
    <lineage>
        <taxon>Bacteria</taxon>
        <taxon>Pseudomonadati</taxon>
        <taxon>Pseudomonadota</taxon>
        <taxon>Gammaproteobacteria</taxon>
        <taxon>Methylococcales</taxon>
        <taxon>Methylococcaceae</taxon>
        <taxon>Methylobacter</taxon>
    </lineage>
</organism>
<evidence type="ECO:0000313" key="2">
    <source>
        <dbReference type="Proteomes" id="UP000733744"/>
    </source>
</evidence>
<dbReference type="Proteomes" id="UP000733744">
    <property type="component" value="Unassembled WGS sequence"/>
</dbReference>
<keyword evidence="2" id="KW-1185">Reference proteome</keyword>
<proteinExistence type="predicted"/>
<dbReference type="Pfam" id="PF02452">
    <property type="entry name" value="PemK_toxin"/>
    <property type="match status" value="1"/>
</dbReference>
<gene>
    <name evidence="1" type="ORF">EKO24_014615</name>
</gene>